<dbReference type="AlphaFoldDB" id="A0A2J6S140"/>
<reference evidence="2 3" key="1">
    <citation type="submission" date="2016-04" db="EMBL/GenBank/DDBJ databases">
        <title>A degradative enzymes factory behind the ericoid mycorrhizal symbiosis.</title>
        <authorList>
            <consortium name="DOE Joint Genome Institute"/>
            <person name="Martino E."/>
            <person name="Morin E."/>
            <person name="Grelet G."/>
            <person name="Kuo A."/>
            <person name="Kohler A."/>
            <person name="Daghino S."/>
            <person name="Barry K."/>
            <person name="Choi C."/>
            <person name="Cichocki N."/>
            <person name="Clum A."/>
            <person name="Copeland A."/>
            <person name="Hainaut M."/>
            <person name="Haridas S."/>
            <person name="Labutti K."/>
            <person name="Lindquist E."/>
            <person name="Lipzen A."/>
            <person name="Khouja H.-R."/>
            <person name="Murat C."/>
            <person name="Ohm R."/>
            <person name="Olson A."/>
            <person name="Spatafora J."/>
            <person name="Veneault-Fourrey C."/>
            <person name="Henrissat B."/>
            <person name="Grigoriev I."/>
            <person name="Martin F."/>
            <person name="Perotto S."/>
        </authorList>
    </citation>
    <scope>NUCLEOTIDE SEQUENCE [LARGE SCALE GENOMIC DNA]</scope>
    <source>
        <strain evidence="2 3">F</strain>
    </source>
</reference>
<feature type="compositionally biased region" description="Basic and acidic residues" evidence="1">
    <location>
        <begin position="190"/>
        <end position="206"/>
    </location>
</feature>
<accession>A0A2J6S140</accession>
<gene>
    <name evidence="2" type="ORF">L207DRAFT_282844</name>
</gene>
<feature type="compositionally biased region" description="Low complexity" evidence="1">
    <location>
        <begin position="111"/>
        <end position="125"/>
    </location>
</feature>
<feature type="region of interest" description="Disordered" evidence="1">
    <location>
        <begin position="351"/>
        <end position="408"/>
    </location>
</feature>
<feature type="region of interest" description="Disordered" evidence="1">
    <location>
        <begin position="190"/>
        <end position="226"/>
    </location>
</feature>
<protein>
    <submittedName>
        <fullName evidence="2">Uncharacterized protein</fullName>
    </submittedName>
</protein>
<evidence type="ECO:0000313" key="3">
    <source>
        <dbReference type="Proteomes" id="UP000235786"/>
    </source>
</evidence>
<evidence type="ECO:0000256" key="1">
    <source>
        <dbReference type="SAM" id="MobiDB-lite"/>
    </source>
</evidence>
<sequence length="481" mass="54006">MPPYDKEYDGSSRNSHRHDPKGKQREQTVCEELSEGTTYQAYTYPIDDTETYHPPSHQGYSGHPKEYTSYLAPPYSVGLGSSSHCCSGHSTQIPFISPASASMGQSYVGCSSHYQPQPQESSQSSDDAHSLPSAIARSERLDSTGGGIPESLTAIFYARDMIEIDKTNKLMRRMGEEEADAAWANRNNACEKHKKDKKQCDPDKCPNNKRRVRDLKKEAPTSQEQQRFREALCAVFPDRTDRQERRQTIEAFNRSTRRERATMTDEIEARLAYGYRVDDSRSRAHKHIAEKQKLAESRKILYESCRVGYGDEFEAVSKFDYDDFGQVLKYNEITQDPSGAAHFANSQLSSVSPKGFGQAVNPSTLPSVESDPAQSCPEEIDQTPSDPNRHHGAPPAEPEQDPEPNPDLLLRRDATEAEEQKWRESGLDSQEVPRTAWGGLGKAGLHRYCEGGYSTQFDYVPANSFLAFFEPTFVSSVDENN</sequence>
<keyword evidence="3" id="KW-1185">Reference proteome</keyword>
<evidence type="ECO:0000313" key="2">
    <source>
        <dbReference type="EMBL" id="PMD44489.1"/>
    </source>
</evidence>
<feature type="region of interest" description="Disordered" evidence="1">
    <location>
        <begin position="110"/>
        <end position="131"/>
    </location>
</feature>
<dbReference type="Proteomes" id="UP000235786">
    <property type="component" value="Unassembled WGS sequence"/>
</dbReference>
<dbReference type="EMBL" id="KZ613941">
    <property type="protein sequence ID" value="PMD44489.1"/>
    <property type="molecule type" value="Genomic_DNA"/>
</dbReference>
<name>A0A2J6S140_HYAVF</name>
<organism evidence="2 3">
    <name type="scientific">Hyaloscypha variabilis (strain UAMH 11265 / GT02V1 / F)</name>
    <name type="common">Meliniomyces variabilis</name>
    <dbReference type="NCBI Taxonomy" id="1149755"/>
    <lineage>
        <taxon>Eukaryota</taxon>
        <taxon>Fungi</taxon>
        <taxon>Dikarya</taxon>
        <taxon>Ascomycota</taxon>
        <taxon>Pezizomycotina</taxon>
        <taxon>Leotiomycetes</taxon>
        <taxon>Helotiales</taxon>
        <taxon>Hyaloscyphaceae</taxon>
        <taxon>Hyaloscypha</taxon>
        <taxon>Hyaloscypha variabilis</taxon>
    </lineage>
</organism>
<dbReference type="OrthoDB" id="3598324at2759"/>
<proteinExistence type="predicted"/>
<feature type="compositionally biased region" description="Basic and acidic residues" evidence="1">
    <location>
        <begin position="1"/>
        <end position="10"/>
    </location>
</feature>
<feature type="region of interest" description="Disordered" evidence="1">
    <location>
        <begin position="1"/>
        <end position="65"/>
    </location>
</feature>